<dbReference type="Proteomes" id="UP000326170">
    <property type="component" value="Chromosome"/>
</dbReference>
<dbReference type="GeneID" id="42299711"/>
<dbReference type="RefSeq" id="WP_152938730.1">
    <property type="nucleotide sequence ID" value="NZ_CP045488.1"/>
</dbReference>
<dbReference type="KEGG" id="nas:GCU68_01640"/>
<sequence>MLTLSLEEFMIELNEGSIKNVGPTNKSATVKLFDVESAEAREFGDKRVKLVFDDEDGNEIQVSLFPEDVRKLVSDIEKLEDDSPVFE</sequence>
<dbReference type="AlphaFoldDB" id="A0A5P9NZV0"/>
<name>A0A5P9NZV0_9EURY</name>
<dbReference type="OrthoDB" id="194131at2157"/>
<keyword evidence="2" id="KW-1185">Reference proteome</keyword>
<organism evidence="1 2">
    <name type="scientific">Natronorubrum aibiense</name>
    <dbReference type="NCBI Taxonomy" id="348826"/>
    <lineage>
        <taxon>Archaea</taxon>
        <taxon>Methanobacteriati</taxon>
        <taxon>Methanobacteriota</taxon>
        <taxon>Stenosarchaea group</taxon>
        <taxon>Halobacteria</taxon>
        <taxon>Halobacteriales</taxon>
        <taxon>Natrialbaceae</taxon>
        <taxon>Natronorubrum</taxon>
    </lineage>
</organism>
<evidence type="ECO:0000313" key="1">
    <source>
        <dbReference type="EMBL" id="QFU81347.1"/>
    </source>
</evidence>
<accession>A0A5P9NZV0</accession>
<proteinExistence type="predicted"/>
<reference evidence="1 2" key="1">
    <citation type="journal article" date="2007" name="Int. J. Syst. Evol. Microbiol.">
        <title>Natronorubrum sulfidifaciens sp. nov., an extremely haloalkaliphilic archaeon isolated from Aiding salt lake in Xin-Jiang, China.</title>
        <authorList>
            <person name="Cui H.L."/>
            <person name="Tohty D."/>
            <person name="Liu H.C."/>
            <person name="Liu S.J."/>
            <person name="Oren A."/>
            <person name="Zhou P.J."/>
        </authorList>
    </citation>
    <scope>NUCLEOTIDE SEQUENCE [LARGE SCALE GENOMIC DNA]</scope>
    <source>
        <strain evidence="1 2">7-3</strain>
    </source>
</reference>
<evidence type="ECO:0000313" key="2">
    <source>
        <dbReference type="Proteomes" id="UP000326170"/>
    </source>
</evidence>
<protein>
    <submittedName>
        <fullName evidence="1">Uncharacterized protein</fullName>
    </submittedName>
</protein>
<gene>
    <name evidence="1" type="ORF">GCU68_01640</name>
</gene>
<dbReference type="EMBL" id="CP045488">
    <property type="protein sequence ID" value="QFU81347.1"/>
    <property type="molecule type" value="Genomic_DNA"/>
</dbReference>